<keyword evidence="1" id="KW-0472">Membrane</keyword>
<dbReference type="Gene3D" id="2.60.40.1630">
    <property type="entry name" value="bacillus anthracis domain"/>
    <property type="match status" value="1"/>
</dbReference>
<comment type="caution">
    <text evidence="4">The sequence shown here is derived from an EMBL/GenBank/DDBJ whole genome shotgun (WGS) entry which is preliminary data.</text>
</comment>
<dbReference type="InterPro" id="IPR025436">
    <property type="entry name" value="DUF4179"/>
</dbReference>
<keyword evidence="1" id="KW-0812">Transmembrane</keyword>
<name>A0A9D1TFE9_9FIRM</name>
<evidence type="ECO:0000313" key="4">
    <source>
        <dbReference type="EMBL" id="HIV38312.1"/>
    </source>
</evidence>
<protein>
    <submittedName>
        <fullName evidence="4">DUF4179 domain-containing protein</fullName>
    </submittedName>
</protein>
<dbReference type="Proteomes" id="UP000886814">
    <property type="component" value="Unassembled WGS sequence"/>
</dbReference>
<evidence type="ECO:0000259" key="3">
    <source>
        <dbReference type="Pfam" id="PF18705"/>
    </source>
</evidence>
<reference evidence="4" key="2">
    <citation type="submission" date="2021-04" db="EMBL/GenBank/DDBJ databases">
        <authorList>
            <person name="Gilroy R."/>
        </authorList>
    </citation>
    <scope>NUCLEOTIDE SEQUENCE</scope>
    <source>
        <strain evidence="4">CHK195-9823</strain>
    </source>
</reference>
<dbReference type="InterPro" id="IPR040680">
    <property type="entry name" value="DUF5643"/>
</dbReference>
<dbReference type="Pfam" id="PF13786">
    <property type="entry name" value="DUF4179"/>
    <property type="match status" value="1"/>
</dbReference>
<reference evidence="4" key="1">
    <citation type="journal article" date="2021" name="PeerJ">
        <title>Extensive microbial diversity within the chicken gut microbiome revealed by metagenomics and culture.</title>
        <authorList>
            <person name="Gilroy R."/>
            <person name="Ravi A."/>
            <person name="Getino M."/>
            <person name="Pursley I."/>
            <person name="Horton D.L."/>
            <person name="Alikhan N.F."/>
            <person name="Baker D."/>
            <person name="Gharbi K."/>
            <person name="Hall N."/>
            <person name="Watson M."/>
            <person name="Adriaenssens E.M."/>
            <person name="Foster-Nyarko E."/>
            <person name="Jarju S."/>
            <person name="Secka A."/>
            <person name="Antonio M."/>
            <person name="Oren A."/>
            <person name="Chaudhuri R.R."/>
            <person name="La Ragione R."/>
            <person name="Hildebrand F."/>
            <person name="Pallen M.J."/>
        </authorList>
    </citation>
    <scope>NUCLEOTIDE SEQUENCE</scope>
    <source>
        <strain evidence="4">CHK195-9823</strain>
    </source>
</reference>
<proteinExistence type="predicted"/>
<evidence type="ECO:0000259" key="2">
    <source>
        <dbReference type="Pfam" id="PF13786"/>
    </source>
</evidence>
<dbReference type="Pfam" id="PF18705">
    <property type="entry name" value="DUF5643"/>
    <property type="match status" value="1"/>
</dbReference>
<feature type="transmembrane region" description="Helical" evidence="1">
    <location>
        <begin position="56"/>
        <end position="75"/>
    </location>
</feature>
<organism evidence="4 5">
    <name type="scientific">Candidatus Blautia stercorigallinarum</name>
    <dbReference type="NCBI Taxonomy" id="2838501"/>
    <lineage>
        <taxon>Bacteria</taxon>
        <taxon>Bacillati</taxon>
        <taxon>Bacillota</taxon>
        <taxon>Clostridia</taxon>
        <taxon>Lachnospirales</taxon>
        <taxon>Lachnospiraceae</taxon>
        <taxon>Blautia</taxon>
    </lineage>
</organism>
<accession>A0A9D1TFE9</accession>
<dbReference type="AlphaFoldDB" id="A0A9D1TFE9"/>
<keyword evidence="1" id="KW-1133">Transmembrane helix</keyword>
<evidence type="ECO:0000256" key="1">
    <source>
        <dbReference type="SAM" id="Phobius"/>
    </source>
</evidence>
<sequence length="348" mass="38019">MKESIYDLLNDIDSRPESYTTAQVTQKDIKDWKKAFKNKEQNSSQPGKRALRKHRYVKYAAAAAAAVVLICAGSIPSVRITAYAAVKSVTYDLGQLLGISADLSPYTTVVGESVSKDGITVTLNEVIMDENMMYITDTVTTSEKMDTVEKQMGYMADAMVFINGKMASSGASGGIEQADDYNLVSTMEIDLPDIDTSGTVDMEIRYSVEGREIGTIAFTASGAELLADTVTIPLNEVITLPDDSTLSLEKYTTSEVGQKIFFTLSPKKVVYDVILKGEDNLGNPVEFITRSIHDGQGRMEVSTIDNGYVNDQAESLTLTPYAVRFPETSGKMSNDYQPVGEAFTIQLK</sequence>
<feature type="domain" description="DUF5643" evidence="3">
    <location>
        <begin position="230"/>
        <end position="346"/>
    </location>
</feature>
<evidence type="ECO:0000313" key="5">
    <source>
        <dbReference type="Proteomes" id="UP000886814"/>
    </source>
</evidence>
<dbReference type="EMBL" id="DXIQ01000028">
    <property type="protein sequence ID" value="HIV38312.1"/>
    <property type="molecule type" value="Genomic_DNA"/>
</dbReference>
<gene>
    <name evidence="4" type="ORF">H9747_04835</name>
</gene>
<feature type="domain" description="DUF4179" evidence="2">
    <location>
        <begin position="52"/>
        <end position="139"/>
    </location>
</feature>